<keyword evidence="2" id="KW-1185">Reference proteome</keyword>
<dbReference type="AlphaFoldDB" id="A0A402CSF6"/>
<reference evidence="1 2" key="1">
    <citation type="journal article" date="2019" name="Int. J. Syst. Evol. Microbiol.">
        <title>Capsulimonas corticalis gen. nov., sp. nov., an aerobic capsulated bacterium, of a novel bacterial order, Capsulimonadales ord. nov., of the class Armatimonadia of the phylum Armatimonadetes.</title>
        <authorList>
            <person name="Li J."/>
            <person name="Kudo C."/>
            <person name="Tonouchi A."/>
        </authorList>
    </citation>
    <scope>NUCLEOTIDE SEQUENCE [LARGE SCALE GENOMIC DNA]</scope>
    <source>
        <strain evidence="1 2">AX-7</strain>
    </source>
</reference>
<organism evidence="1 2">
    <name type="scientific">Capsulimonas corticalis</name>
    <dbReference type="NCBI Taxonomy" id="2219043"/>
    <lineage>
        <taxon>Bacteria</taxon>
        <taxon>Bacillati</taxon>
        <taxon>Armatimonadota</taxon>
        <taxon>Armatimonadia</taxon>
        <taxon>Capsulimonadales</taxon>
        <taxon>Capsulimonadaceae</taxon>
        <taxon>Capsulimonas</taxon>
    </lineage>
</organism>
<evidence type="ECO:0000313" key="2">
    <source>
        <dbReference type="Proteomes" id="UP000287394"/>
    </source>
</evidence>
<evidence type="ECO:0000313" key="1">
    <source>
        <dbReference type="EMBL" id="BDI31102.1"/>
    </source>
</evidence>
<protein>
    <submittedName>
        <fullName evidence="1">Uncharacterized protein</fullName>
    </submittedName>
</protein>
<proteinExistence type="predicted"/>
<name>A0A402CSF6_9BACT</name>
<dbReference type="EMBL" id="AP025739">
    <property type="protein sequence ID" value="BDI31102.1"/>
    <property type="molecule type" value="Genomic_DNA"/>
</dbReference>
<accession>A0A402CSF6</accession>
<dbReference type="KEGG" id="ccot:CCAX7_31530"/>
<sequence length="82" mass="8745">MRGGEALTPRPPLPKLGEGEAEEFFIWIFDPNLTPNPLLELGEGGPEGRVRASSAYTNARCGNAPDSTALDLHPSQLSRSVA</sequence>
<dbReference type="Proteomes" id="UP000287394">
    <property type="component" value="Chromosome"/>
</dbReference>
<gene>
    <name evidence="1" type="ORF">CCAX7_31530</name>
</gene>